<keyword evidence="4" id="KW-1185">Reference proteome</keyword>
<proteinExistence type="predicted"/>
<dbReference type="GO" id="GO:0005829">
    <property type="term" value="C:cytosol"/>
    <property type="evidence" value="ECO:0007669"/>
    <property type="project" value="TreeGrafter"/>
</dbReference>
<gene>
    <name evidence="3" type="ORF">GPUH_LOCUS5644</name>
</gene>
<feature type="domain" description="PRMT5 arginine-N-methyltransferase" evidence="2">
    <location>
        <begin position="16"/>
        <end position="108"/>
    </location>
</feature>
<dbReference type="GO" id="GO:0006355">
    <property type="term" value="P:regulation of DNA-templated transcription"/>
    <property type="evidence" value="ECO:0007669"/>
    <property type="project" value="TreeGrafter"/>
</dbReference>
<sequence>MQMIIEAEELFNAKARNRKKLLKMELLSVEKNADANVTLRYRNEKQWQGRVKIVECDMRQLSEKIRAGHLPPPDLIVSELLGSFGDNELSPECLDGITDVLRPTTLSIPHQYTSYVAPIQSIRLYQKILCCVGGTKYFERGFPDRGRLEPMKLPDGTYSQPYVTIGSYAYLCKKQKRPLRKNEKVSRIMLKG</sequence>
<dbReference type="InterPro" id="IPR029063">
    <property type="entry name" value="SAM-dependent_MTases_sf"/>
</dbReference>
<name>A0A183DAA3_9BILA</name>
<accession>A0A183DAA3</accession>
<evidence type="ECO:0000313" key="3">
    <source>
        <dbReference type="EMBL" id="VDK51601.1"/>
    </source>
</evidence>
<dbReference type="AlphaFoldDB" id="A0A183DAA3"/>
<keyword evidence="1" id="KW-0949">S-adenosyl-L-methionine</keyword>
<dbReference type="InterPro" id="IPR035075">
    <property type="entry name" value="PRMT5"/>
</dbReference>
<dbReference type="WBParaSite" id="GPUH_0000565201-mRNA-1">
    <property type="protein sequence ID" value="GPUH_0000565201-mRNA-1"/>
    <property type="gene ID" value="GPUH_0000565201"/>
</dbReference>
<reference evidence="5" key="1">
    <citation type="submission" date="2016-06" db="UniProtKB">
        <authorList>
            <consortium name="WormBaseParasite"/>
        </authorList>
    </citation>
    <scope>IDENTIFICATION</scope>
</reference>
<evidence type="ECO:0000259" key="2">
    <source>
        <dbReference type="Pfam" id="PF05185"/>
    </source>
</evidence>
<dbReference type="SUPFAM" id="SSF53335">
    <property type="entry name" value="S-adenosyl-L-methionine-dependent methyltransferases"/>
    <property type="match status" value="1"/>
</dbReference>
<dbReference type="GO" id="GO:0016274">
    <property type="term" value="F:protein-arginine N-methyltransferase activity"/>
    <property type="evidence" value="ECO:0007669"/>
    <property type="project" value="InterPro"/>
</dbReference>
<dbReference type="OrthoDB" id="1368803at2759"/>
<evidence type="ECO:0000256" key="1">
    <source>
        <dbReference type="ARBA" id="ARBA00022691"/>
    </source>
</evidence>
<evidence type="ECO:0000313" key="4">
    <source>
        <dbReference type="Proteomes" id="UP000271098"/>
    </source>
</evidence>
<organism evidence="5">
    <name type="scientific">Gongylonema pulchrum</name>
    <dbReference type="NCBI Taxonomy" id="637853"/>
    <lineage>
        <taxon>Eukaryota</taxon>
        <taxon>Metazoa</taxon>
        <taxon>Ecdysozoa</taxon>
        <taxon>Nematoda</taxon>
        <taxon>Chromadorea</taxon>
        <taxon>Rhabditida</taxon>
        <taxon>Spirurina</taxon>
        <taxon>Spiruromorpha</taxon>
        <taxon>Spiruroidea</taxon>
        <taxon>Gongylonematidae</taxon>
        <taxon>Gongylonema</taxon>
    </lineage>
</organism>
<dbReference type="Gene3D" id="3.40.50.150">
    <property type="entry name" value="Vaccinia Virus protein VP39"/>
    <property type="match status" value="1"/>
</dbReference>
<dbReference type="PANTHER" id="PTHR10738:SF0">
    <property type="entry name" value="PROTEIN ARGININE N-METHYLTRANSFERASE 5"/>
    <property type="match status" value="1"/>
</dbReference>
<dbReference type="EMBL" id="UYRT01012247">
    <property type="protein sequence ID" value="VDK51601.1"/>
    <property type="molecule type" value="Genomic_DNA"/>
</dbReference>
<evidence type="ECO:0000313" key="5">
    <source>
        <dbReference type="WBParaSite" id="GPUH_0000565201-mRNA-1"/>
    </source>
</evidence>
<dbReference type="GO" id="GO:0005634">
    <property type="term" value="C:nucleus"/>
    <property type="evidence" value="ECO:0007669"/>
    <property type="project" value="TreeGrafter"/>
</dbReference>
<dbReference type="InterPro" id="IPR025799">
    <property type="entry name" value="Arg_MeTrfase"/>
</dbReference>
<protein>
    <submittedName>
        <fullName evidence="5">PRMT5 domain-containing protein</fullName>
    </submittedName>
</protein>
<dbReference type="Pfam" id="PF05185">
    <property type="entry name" value="PRMT5"/>
    <property type="match status" value="1"/>
</dbReference>
<dbReference type="Proteomes" id="UP000271098">
    <property type="component" value="Unassembled WGS sequence"/>
</dbReference>
<dbReference type="PANTHER" id="PTHR10738">
    <property type="entry name" value="PROTEIN ARGININE N-METHYLTRANSFERASE 5"/>
    <property type="match status" value="1"/>
</dbReference>
<reference evidence="3 4" key="2">
    <citation type="submission" date="2018-11" db="EMBL/GenBank/DDBJ databases">
        <authorList>
            <consortium name="Pathogen Informatics"/>
        </authorList>
    </citation>
    <scope>NUCLEOTIDE SEQUENCE [LARGE SCALE GENOMIC DNA]</scope>
</reference>